<sequence length="104" mass="11956">MTDMETYKNEKLVELVRDYSGYILTSAKGLYREPAHYGPLRMVGALERTLVLLTELGIEDKEMEEVLSFIRKEGWRALSDPLGYEKALDKSIDQLVELTVQSKE</sequence>
<dbReference type="Proteomes" id="UP000036045">
    <property type="component" value="Unassembled WGS sequence"/>
</dbReference>
<dbReference type="Pfam" id="PF19585">
    <property type="entry name" value="DUF6092"/>
    <property type="match status" value="1"/>
</dbReference>
<gene>
    <name evidence="1" type="ORF">ABW02_05045</name>
</gene>
<comment type="caution">
    <text evidence="1">The sequence shown here is derived from an EMBL/GenBank/DDBJ whole genome shotgun (WGS) entry which is preliminary data.</text>
</comment>
<dbReference type="InterPro" id="IPR046074">
    <property type="entry name" value="DUF6092"/>
</dbReference>
<evidence type="ECO:0000313" key="1">
    <source>
        <dbReference type="EMBL" id="KLV27522.1"/>
    </source>
</evidence>
<protein>
    <submittedName>
        <fullName evidence="1">Uncharacterized protein</fullName>
    </submittedName>
</protein>
<keyword evidence="2" id="KW-1185">Reference proteome</keyword>
<name>A0A0J1INH7_NIACI</name>
<reference evidence="1 2" key="1">
    <citation type="submission" date="2015-05" db="EMBL/GenBank/DDBJ databases">
        <title>Whole genome sequence and identification of bacterial endophytes from Costus igneus.</title>
        <authorList>
            <person name="Lee Y.P."/>
            <person name="Gan H.M."/>
            <person name="Eng W."/>
            <person name="Wheatley M.S."/>
            <person name="Caraballo A."/>
            <person name="Polter S."/>
            <person name="Savka M.A."/>
            <person name="Hudson A.O."/>
        </authorList>
    </citation>
    <scope>NUCLEOTIDE SEQUENCE [LARGE SCALE GENOMIC DNA]</scope>
    <source>
        <strain evidence="1 2">RIT379</strain>
    </source>
</reference>
<accession>A0A0J1INH7</accession>
<dbReference type="PATRIC" id="fig|1397.4.peg.3111"/>
<proteinExistence type="predicted"/>
<organism evidence="1 2">
    <name type="scientific">Niallia circulans</name>
    <name type="common">Bacillus circulans</name>
    <dbReference type="NCBI Taxonomy" id="1397"/>
    <lineage>
        <taxon>Bacteria</taxon>
        <taxon>Bacillati</taxon>
        <taxon>Bacillota</taxon>
        <taxon>Bacilli</taxon>
        <taxon>Bacillales</taxon>
        <taxon>Bacillaceae</taxon>
        <taxon>Niallia</taxon>
    </lineage>
</organism>
<dbReference type="EMBL" id="LDPH01000003">
    <property type="protein sequence ID" value="KLV27522.1"/>
    <property type="molecule type" value="Genomic_DNA"/>
</dbReference>
<evidence type="ECO:0000313" key="2">
    <source>
        <dbReference type="Proteomes" id="UP000036045"/>
    </source>
</evidence>
<dbReference type="AlphaFoldDB" id="A0A0J1INH7"/>